<organism evidence="2">
    <name type="scientific">Flavobacterium columnare</name>
    <dbReference type="NCBI Taxonomy" id="996"/>
    <lineage>
        <taxon>Bacteria</taxon>
        <taxon>Pseudomonadati</taxon>
        <taxon>Bacteroidota</taxon>
        <taxon>Flavobacteriia</taxon>
        <taxon>Flavobacteriales</taxon>
        <taxon>Flavobacteriaceae</taxon>
        <taxon>Flavobacterium</taxon>
    </lineage>
</organism>
<dbReference type="RefSeq" id="WP_089047679.1">
    <property type="nucleotide sequence ID" value="NZ_RWGX02000016.1"/>
</dbReference>
<accession>A0AA94F236</accession>
<evidence type="ECO:0000256" key="1">
    <source>
        <dbReference type="SAM" id="MobiDB-lite"/>
    </source>
</evidence>
<gene>
    <name evidence="2" type="ORF">EJB19_07955</name>
</gene>
<proteinExistence type="predicted"/>
<dbReference type="AlphaFoldDB" id="A0AA94F236"/>
<dbReference type="EMBL" id="RWGX01000004">
    <property type="protein sequence ID" value="RVU88128.1"/>
    <property type="molecule type" value="Genomic_DNA"/>
</dbReference>
<name>A0AA94F236_9FLAO</name>
<evidence type="ECO:0000313" key="2">
    <source>
        <dbReference type="EMBL" id="RVU88128.1"/>
    </source>
</evidence>
<reference evidence="2" key="1">
    <citation type="submission" date="2018-12" db="EMBL/GenBank/DDBJ databases">
        <title>Draft genome sequence of Flaovobacterium columnare BGFS27 isolated from channel catfish in Alabama.</title>
        <authorList>
            <person name="Cai W."/>
            <person name="Arias C."/>
        </authorList>
    </citation>
    <scope>NUCLEOTIDE SEQUENCE [LARGE SCALE GENOMIC DNA]</scope>
    <source>
        <strain evidence="2">BGFS27</strain>
    </source>
</reference>
<feature type="region of interest" description="Disordered" evidence="1">
    <location>
        <begin position="36"/>
        <end position="55"/>
    </location>
</feature>
<feature type="compositionally biased region" description="Basic and acidic residues" evidence="1">
    <location>
        <begin position="41"/>
        <end position="54"/>
    </location>
</feature>
<sequence length="456" mass="51573">MAGGKITRICNGSFVSEISGSYECYTDKFEINAGGKSTIGGKKETKKGEPEKAKSDHKHIIRGWWSADTAGNKPIREALLGDIVYFHAETENIADGDGIFMSLFDDDVHSAKEEQDDSKGSDRIVLNGKQDDFVKVKGNKVVRKIDLTNLSKWVESEADKTIELFFTCSYKKENVQLPVSFADYLKVKGMPKIIFVNGHWNNIANKIGMSPGQGGEKYWDFFTGKFQSFKNQVDIYLNYNKSEEYFIDGSSLWGGSENGQERKDRGYKYAKEHFNEINKRLGGQPICLISHSEGGACASGVAKYLIEQGVNIKESILLSCDEGDEFIIENNYPSYQLVAGYLDIDIITKKSYFKIDPVVKDNKIKGVTKYGVYISKSSFTTVHGATVDSFIFDLLKKLKLLRIEQVWNAKGKIVYQTSPKDENWAKIDDYILNNSKVDYYPTRNSNIVEFYKKRED</sequence>
<protein>
    <submittedName>
        <fullName evidence="2">Uncharacterized protein</fullName>
    </submittedName>
</protein>
<comment type="caution">
    <text evidence="2">The sequence shown here is derived from an EMBL/GenBank/DDBJ whole genome shotgun (WGS) entry which is preliminary data.</text>
</comment>
<dbReference type="SUPFAM" id="SSF52490">
    <property type="entry name" value="Tubulin nucleotide-binding domain-like"/>
    <property type="match status" value="1"/>
</dbReference>
<dbReference type="InterPro" id="IPR036525">
    <property type="entry name" value="Tubulin/FtsZ_GTPase_sf"/>
</dbReference>